<evidence type="ECO:0000313" key="3">
    <source>
        <dbReference type="EMBL" id="MFD1767139.1"/>
    </source>
</evidence>
<dbReference type="EMBL" id="JBHUEL010000009">
    <property type="protein sequence ID" value="MFD1767139.1"/>
    <property type="molecule type" value="Genomic_DNA"/>
</dbReference>
<accession>A0ABW4MFN1</accession>
<gene>
    <name evidence="3" type="ORF">ACFSAG_09825</name>
</gene>
<dbReference type="Gene3D" id="2.160.20.120">
    <property type="match status" value="1"/>
</dbReference>
<dbReference type="Pfam" id="PF10988">
    <property type="entry name" value="DUF2807"/>
    <property type="match status" value="1"/>
</dbReference>
<dbReference type="Proteomes" id="UP001597215">
    <property type="component" value="Unassembled WGS sequence"/>
</dbReference>
<evidence type="ECO:0000259" key="2">
    <source>
        <dbReference type="Pfam" id="PF10988"/>
    </source>
</evidence>
<dbReference type="RefSeq" id="WP_381514163.1">
    <property type="nucleotide sequence ID" value="NZ_JBHUEL010000009.1"/>
</dbReference>
<sequence length="244" mass="25163">MTRPTVYASLPVLAALAFATAPTPADAATKSFLVGSYDELIIEGDIIVKLDNLKAPSARASGDHSLVEALKIERNGLTVRVRIQDYEGTTQAAKIGAPLVVTLGGRGVRKVSVDGNAQVDINQMRAPGLVVTLKMAGAGQINVGKIESDRIDVGLAGTGGINIQGGKIRAARLSVSGSGKMDASKLALMQANLFQQGNASTHLSVNEKIEITNSGSGSIQVDGPATCFVRQPGSAKIVCGKTAQ</sequence>
<proteinExistence type="predicted"/>
<feature type="chain" id="PRO_5045300444" evidence="1">
    <location>
        <begin position="28"/>
        <end position="244"/>
    </location>
</feature>
<evidence type="ECO:0000256" key="1">
    <source>
        <dbReference type="SAM" id="SignalP"/>
    </source>
</evidence>
<comment type="caution">
    <text evidence="3">The sequence shown here is derived from an EMBL/GenBank/DDBJ whole genome shotgun (WGS) entry which is preliminary data.</text>
</comment>
<reference evidence="4" key="1">
    <citation type="journal article" date="2019" name="Int. J. Syst. Evol. Microbiol.">
        <title>The Global Catalogue of Microorganisms (GCM) 10K type strain sequencing project: providing services to taxonomists for standard genome sequencing and annotation.</title>
        <authorList>
            <consortium name="The Broad Institute Genomics Platform"/>
            <consortium name="The Broad Institute Genome Sequencing Center for Infectious Disease"/>
            <person name="Wu L."/>
            <person name="Ma J."/>
        </authorList>
    </citation>
    <scope>NUCLEOTIDE SEQUENCE [LARGE SCALE GENOMIC DNA]</scope>
    <source>
        <strain evidence="4">CGMCC 1.12449</strain>
    </source>
</reference>
<organism evidence="3 4">
    <name type="scientific">Sphingorhabdus buctiana</name>
    <dbReference type="NCBI Taxonomy" id="1508805"/>
    <lineage>
        <taxon>Bacteria</taxon>
        <taxon>Pseudomonadati</taxon>
        <taxon>Pseudomonadota</taxon>
        <taxon>Alphaproteobacteria</taxon>
        <taxon>Sphingomonadales</taxon>
        <taxon>Sphingomonadaceae</taxon>
        <taxon>Sphingorhabdus</taxon>
    </lineage>
</organism>
<feature type="signal peptide" evidence="1">
    <location>
        <begin position="1"/>
        <end position="27"/>
    </location>
</feature>
<keyword evidence="1" id="KW-0732">Signal</keyword>
<protein>
    <submittedName>
        <fullName evidence="3">GIN domain-containing protein</fullName>
    </submittedName>
</protein>
<keyword evidence="4" id="KW-1185">Reference proteome</keyword>
<dbReference type="InterPro" id="IPR021255">
    <property type="entry name" value="DUF2807"/>
</dbReference>
<name>A0ABW4MFN1_9SPHN</name>
<feature type="domain" description="Putative auto-transporter adhesin head GIN" evidence="2">
    <location>
        <begin position="37"/>
        <end position="223"/>
    </location>
</feature>
<evidence type="ECO:0000313" key="4">
    <source>
        <dbReference type="Proteomes" id="UP001597215"/>
    </source>
</evidence>